<evidence type="ECO:0000259" key="16">
    <source>
        <dbReference type="PROSITE" id="PS50885"/>
    </source>
</evidence>
<evidence type="ECO:0000256" key="4">
    <source>
        <dbReference type="ARBA" id="ARBA00022475"/>
    </source>
</evidence>
<dbReference type="SUPFAM" id="SSF158472">
    <property type="entry name" value="HAMP domain-like"/>
    <property type="match status" value="1"/>
</dbReference>
<evidence type="ECO:0000256" key="12">
    <source>
        <dbReference type="ARBA" id="ARBA00023012"/>
    </source>
</evidence>
<keyword evidence="7 14" id="KW-0812">Transmembrane</keyword>
<dbReference type="EMBL" id="WSRQ01000020">
    <property type="protein sequence ID" value="MVX64687.1"/>
    <property type="molecule type" value="Genomic_DNA"/>
</dbReference>
<evidence type="ECO:0000256" key="1">
    <source>
        <dbReference type="ARBA" id="ARBA00000085"/>
    </source>
</evidence>
<dbReference type="InterPro" id="IPR036890">
    <property type="entry name" value="HATPase_C_sf"/>
</dbReference>
<evidence type="ECO:0000256" key="9">
    <source>
        <dbReference type="ARBA" id="ARBA00022777"/>
    </source>
</evidence>
<comment type="catalytic activity">
    <reaction evidence="1">
        <text>ATP + protein L-histidine = ADP + protein N-phospho-L-histidine.</text>
        <dbReference type="EC" id="2.7.13.3"/>
    </reaction>
</comment>
<keyword evidence="12" id="KW-0902">Two-component regulatory system</keyword>
<dbReference type="CDD" id="cd00082">
    <property type="entry name" value="HisKA"/>
    <property type="match status" value="1"/>
</dbReference>
<evidence type="ECO:0000256" key="5">
    <source>
        <dbReference type="ARBA" id="ARBA00022553"/>
    </source>
</evidence>
<reference evidence="17" key="1">
    <citation type="submission" date="2019-12" db="EMBL/GenBank/DDBJ databases">
        <title>Microbes associate with the intestines of laboratory mice.</title>
        <authorList>
            <person name="Navarre W."/>
            <person name="Wong E."/>
        </authorList>
    </citation>
    <scope>NUCLEOTIDE SEQUENCE</scope>
    <source>
        <strain evidence="17">NM79_F5</strain>
    </source>
</reference>
<dbReference type="InterPro" id="IPR004358">
    <property type="entry name" value="Sig_transdc_His_kin-like_C"/>
</dbReference>
<evidence type="ECO:0000256" key="7">
    <source>
        <dbReference type="ARBA" id="ARBA00022692"/>
    </source>
</evidence>
<evidence type="ECO:0000256" key="13">
    <source>
        <dbReference type="ARBA" id="ARBA00023136"/>
    </source>
</evidence>
<keyword evidence="13 14" id="KW-0472">Membrane</keyword>
<dbReference type="InterPro" id="IPR050398">
    <property type="entry name" value="HssS/ArlS-like"/>
</dbReference>
<evidence type="ECO:0000259" key="15">
    <source>
        <dbReference type="PROSITE" id="PS50109"/>
    </source>
</evidence>
<dbReference type="PROSITE" id="PS50109">
    <property type="entry name" value="HIS_KIN"/>
    <property type="match status" value="1"/>
</dbReference>
<dbReference type="Pfam" id="PF00512">
    <property type="entry name" value="HisKA"/>
    <property type="match status" value="1"/>
</dbReference>
<dbReference type="InterPro" id="IPR003594">
    <property type="entry name" value="HATPase_dom"/>
</dbReference>
<dbReference type="EC" id="2.7.13.3" evidence="3"/>
<organism evidence="17 18">
    <name type="scientific">Clostridium chromiireducens</name>
    <dbReference type="NCBI Taxonomy" id="225345"/>
    <lineage>
        <taxon>Bacteria</taxon>
        <taxon>Bacillati</taxon>
        <taxon>Bacillota</taxon>
        <taxon>Clostridia</taxon>
        <taxon>Eubacteriales</taxon>
        <taxon>Clostridiaceae</taxon>
        <taxon>Clostridium</taxon>
    </lineage>
</organism>
<dbReference type="CDD" id="cd06225">
    <property type="entry name" value="HAMP"/>
    <property type="match status" value="1"/>
</dbReference>
<dbReference type="SMART" id="SM00388">
    <property type="entry name" value="HisKA"/>
    <property type="match status" value="1"/>
</dbReference>
<dbReference type="PANTHER" id="PTHR45528">
    <property type="entry name" value="SENSOR HISTIDINE KINASE CPXA"/>
    <property type="match status" value="1"/>
</dbReference>
<dbReference type="GO" id="GO:0005886">
    <property type="term" value="C:plasma membrane"/>
    <property type="evidence" value="ECO:0007669"/>
    <property type="project" value="UniProtKB-SubCell"/>
</dbReference>
<feature type="transmembrane region" description="Helical" evidence="14">
    <location>
        <begin position="211"/>
        <end position="232"/>
    </location>
</feature>
<comment type="caution">
    <text evidence="17">The sequence shown here is derived from an EMBL/GenBank/DDBJ whole genome shotgun (WGS) entry which is preliminary data.</text>
</comment>
<keyword evidence="4" id="KW-1003">Cell membrane</keyword>
<keyword evidence="6" id="KW-0808">Transferase</keyword>
<gene>
    <name evidence="17" type="ORF">GKZ28_13390</name>
</gene>
<dbReference type="PANTHER" id="PTHR45528:SF1">
    <property type="entry name" value="SENSOR HISTIDINE KINASE CPXA"/>
    <property type="match status" value="1"/>
</dbReference>
<evidence type="ECO:0000313" key="18">
    <source>
        <dbReference type="Proteomes" id="UP000656077"/>
    </source>
</evidence>
<dbReference type="RefSeq" id="WP_160359562.1">
    <property type="nucleotide sequence ID" value="NZ_WSRQ01000020.1"/>
</dbReference>
<dbReference type="CDD" id="cd00075">
    <property type="entry name" value="HATPase"/>
    <property type="match status" value="1"/>
</dbReference>
<dbReference type="InterPro" id="IPR003661">
    <property type="entry name" value="HisK_dim/P_dom"/>
</dbReference>
<evidence type="ECO:0000256" key="14">
    <source>
        <dbReference type="SAM" id="Phobius"/>
    </source>
</evidence>
<evidence type="ECO:0000256" key="6">
    <source>
        <dbReference type="ARBA" id="ARBA00022679"/>
    </source>
</evidence>
<keyword evidence="8" id="KW-0547">Nucleotide-binding</keyword>
<dbReference type="SUPFAM" id="SSF55874">
    <property type="entry name" value="ATPase domain of HSP90 chaperone/DNA topoisomerase II/histidine kinase"/>
    <property type="match status" value="1"/>
</dbReference>
<keyword evidence="9" id="KW-0418">Kinase</keyword>
<feature type="domain" description="Histidine kinase" evidence="15">
    <location>
        <begin position="301"/>
        <end position="520"/>
    </location>
</feature>
<dbReference type="Pfam" id="PF00672">
    <property type="entry name" value="HAMP"/>
    <property type="match status" value="1"/>
</dbReference>
<dbReference type="GO" id="GO:0000155">
    <property type="term" value="F:phosphorelay sensor kinase activity"/>
    <property type="evidence" value="ECO:0007669"/>
    <property type="project" value="InterPro"/>
</dbReference>
<dbReference type="FunFam" id="1.10.287.130:FF:000001">
    <property type="entry name" value="Two-component sensor histidine kinase"/>
    <property type="match status" value="1"/>
</dbReference>
<dbReference type="PRINTS" id="PR00344">
    <property type="entry name" value="BCTRLSENSOR"/>
</dbReference>
<evidence type="ECO:0000256" key="3">
    <source>
        <dbReference type="ARBA" id="ARBA00012438"/>
    </source>
</evidence>
<dbReference type="Proteomes" id="UP000656077">
    <property type="component" value="Unassembled WGS sequence"/>
</dbReference>
<dbReference type="Gene3D" id="3.30.565.10">
    <property type="entry name" value="Histidine kinase-like ATPase, C-terminal domain"/>
    <property type="match status" value="1"/>
</dbReference>
<keyword evidence="5" id="KW-0597">Phosphoprotein</keyword>
<dbReference type="AlphaFoldDB" id="A0A964W332"/>
<dbReference type="Gene3D" id="1.10.287.130">
    <property type="match status" value="1"/>
</dbReference>
<dbReference type="Pfam" id="PF02518">
    <property type="entry name" value="HATPase_c"/>
    <property type="match status" value="1"/>
</dbReference>
<dbReference type="InterPro" id="IPR036097">
    <property type="entry name" value="HisK_dim/P_sf"/>
</dbReference>
<dbReference type="SMART" id="SM00387">
    <property type="entry name" value="HATPase_c"/>
    <property type="match status" value="1"/>
</dbReference>
<evidence type="ECO:0000313" key="17">
    <source>
        <dbReference type="EMBL" id="MVX64687.1"/>
    </source>
</evidence>
<evidence type="ECO:0000256" key="8">
    <source>
        <dbReference type="ARBA" id="ARBA00022741"/>
    </source>
</evidence>
<protein>
    <recommendedName>
        <fullName evidence="3">histidine kinase</fullName>
        <ecNumber evidence="3">2.7.13.3</ecNumber>
    </recommendedName>
</protein>
<accession>A0A964W332</accession>
<proteinExistence type="predicted"/>
<dbReference type="InterPro" id="IPR005467">
    <property type="entry name" value="His_kinase_dom"/>
</dbReference>
<evidence type="ECO:0000256" key="10">
    <source>
        <dbReference type="ARBA" id="ARBA00022840"/>
    </source>
</evidence>
<comment type="subcellular location">
    <subcellularLocation>
        <location evidence="2">Cell membrane</location>
        <topology evidence="2">Multi-pass membrane protein</topology>
    </subcellularLocation>
</comment>
<evidence type="ECO:0000256" key="11">
    <source>
        <dbReference type="ARBA" id="ARBA00022989"/>
    </source>
</evidence>
<dbReference type="GO" id="GO:0005524">
    <property type="term" value="F:ATP binding"/>
    <property type="evidence" value="ECO:0007669"/>
    <property type="project" value="UniProtKB-KW"/>
</dbReference>
<dbReference type="SMART" id="SM00304">
    <property type="entry name" value="HAMP"/>
    <property type="match status" value="1"/>
</dbReference>
<evidence type="ECO:0000256" key="2">
    <source>
        <dbReference type="ARBA" id="ARBA00004651"/>
    </source>
</evidence>
<dbReference type="SUPFAM" id="SSF47384">
    <property type="entry name" value="Homodimeric domain of signal transducing histidine kinase"/>
    <property type="match status" value="1"/>
</dbReference>
<feature type="domain" description="HAMP" evidence="16">
    <location>
        <begin position="233"/>
        <end position="286"/>
    </location>
</feature>
<name>A0A964W332_9CLOT</name>
<sequence length="528" mass="60750">MKKVRNKLKIKSLKWQLLFRFLIILLILLSVMGIFQYISMREYLYGSKLQLLQQKFHELDLKNLSEEDIEDIVEDNPEEVLKRLEDKHMSIALINKSGEPFLKIRNTDIIHSLISEDDEDGDDDNKDDDYKDLFDKKIVEIPVPVLSPKDYISISNESGNLEHTYRVVKDPNNKLQLVAFRKVGDLNSSSGIIQLSTPIEDITSILDRQEYVHISLSIMILIMGTILGITIFNRTLKPLYKITETVEGISVTDLHTRLAEENGQLEIDRLSKSFNIMLERIETSFEKEQFIKEKMRRFVSDASHELRTPLTSIHGFVEVLLRGAAKNQEKLDLALNSILMESERLAKLVNDLLVLTKLDQQPVVEINNENLNNIINEIIPQLQILSKDRTLNLKLKDNIYAYINKNQIKQVIFNITQNAVIHTDKEKGVITISTDIENYKNKTFAVLKISDNGTGIPKEHLDKIYDRFFRSDSHRSREQGGYGLGLSIVKSIIDSNRGEISVESELGVGTTFSIYLRLENKEDIFNIF</sequence>
<dbReference type="Gene3D" id="6.10.340.10">
    <property type="match status" value="1"/>
</dbReference>
<keyword evidence="11 14" id="KW-1133">Transmembrane helix</keyword>
<dbReference type="PROSITE" id="PS50885">
    <property type="entry name" value="HAMP"/>
    <property type="match status" value="1"/>
</dbReference>
<dbReference type="InterPro" id="IPR003660">
    <property type="entry name" value="HAMP_dom"/>
</dbReference>
<feature type="transmembrane region" description="Helical" evidence="14">
    <location>
        <begin position="21"/>
        <end position="40"/>
    </location>
</feature>
<dbReference type="FunFam" id="3.30.565.10:FF:000006">
    <property type="entry name" value="Sensor histidine kinase WalK"/>
    <property type="match status" value="1"/>
</dbReference>
<keyword evidence="10" id="KW-0067">ATP-binding</keyword>